<accession>A0ABR1D1K6</accession>
<sequence>MTRMTALRNPKRTTTVSRREMEEIIYDFYPDLFDSHVHYPPSEGRRTCHSRGSPFQNTTCYHVGKKLYGTRPRQNNTRTPEEPSASTHQHPGEALYALSVGMQGS</sequence>
<keyword evidence="3" id="KW-1185">Reference proteome</keyword>
<feature type="region of interest" description="Disordered" evidence="1">
    <location>
        <begin position="65"/>
        <end position="105"/>
    </location>
</feature>
<dbReference type="EMBL" id="JAVFWL010000003">
    <property type="protein sequence ID" value="KAK6744418.1"/>
    <property type="molecule type" value="Genomic_DNA"/>
</dbReference>
<reference evidence="2 3" key="1">
    <citation type="submission" date="2023-08" db="EMBL/GenBank/DDBJ databases">
        <title>A Necator americanus chromosomal reference genome.</title>
        <authorList>
            <person name="Ilik V."/>
            <person name="Petrzelkova K.J."/>
            <person name="Pardy F."/>
            <person name="Fuh T."/>
            <person name="Niatou-Singa F.S."/>
            <person name="Gouil Q."/>
            <person name="Baker L."/>
            <person name="Ritchie M.E."/>
            <person name="Jex A.R."/>
            <person name="Gazzola D."/>
            <person name="Li H."/>
            <person name="Toshio Fujiwara R."/>
            <person name="Zhan B."/>
            <person name="Aroian R.V."/>
            <person name="Pafco B."/>
            <person name="Schwarz E.M."/>
        </authorList>
    </citation>
    <scope>NUCLEOTIDE SEQUENCE [LARGE SCALE GENOMIC DNA]</scope>
    <source>
        <strain evidence="2 3">Aroian</strain>
        <tissue evidence="2">Whole animal</tissue>
    </source>
</reference>
<organism evidence="2 3">
    <name type="scientific">Necator americanus</name>
    <name type="common">Human hookworm</name>
    <dbReference type="NCBI Taxonomy" id="51031"/>
    <lineage>
        <taxon>Eukaryota</taxon>
        <taxon>Metazoa</taxon>
        <taxon>Ecdysozoa</taxon>
        <taxon>Nematoda</taxon>
        <taxon>Chromadorea</taxon>
        <taxon>Rhabditida</taxon>
        <taxon>Rhabditina</taxon>
        <taxon>Rhabditomorpha</taxon>
        <taxon>Strongyloidea</taxon>
        <taxon>Ancylostomatidae</taxon>
        <taxon>Bunostominae</taxon>
        <taxon>Necator</taxon>
    </lineage>
</organism>
<protein>
    <submittedName>
        <fullName evidence="2">Uncharacterized protein</fullName>
    </submittedName>
</protein>
<evidence type="ECO:0000256" key="1">
    <source>
        <dbReference type="SAM" id="MobiDB-lite"/>
    </source>
</evidence>
<gene>
    <name evidence="2" type="primary">Necator_chrIII.g12007</name>
    <name evidence="2" type="ORF">RB195_011241</name>
</gene>
<evidence type="ECO:0000313" key="3">
    <source>
        <dbReference type="Proteomes" id="UP001303046"/>
    </source>
</evidence>
<feature type="compositionally biased region" description="Polar residues" evidence="1">
    <location>
        <begin position="72"/>
        <end position="89"/>
    </location>
</feature>
<name>A0ABR1D1K6_NECAM</name>
<dbReference type="Proteomes" id="UP001303046">
    <property type="component" value="Unassembled WGS sequence"/>
</dbReference>
<evidence type="ECO:0000313" key="2">
    <source>
        <dbReference type="EMBL" id="KAK6744418.1"/>
    </source>
</evidence>
<proteinExistence type="predicted"/>
<comment type="caution">
    <text evidence="2">The sequence shown here is derived from an EMBL/GenBank/DDBJ whole genome shotgun (WGS) entry which is preliminary data.</text>
</comment>